<comment type="cofactor">
    <cofactor evidence="1">
        <name>Zn(2+)</name>
        <dbReference type="ChEBI" id="CHEBI:29105"/>
    </cofactor>
</comment>
<dbReference type="SUPFAM" id="SSF51556">
    <property type="entry name" value="Metallo-dependent hydrolases"/>
    <property type="match status" value="1"/>
</dbReference>
<dbReference type="GO" id="GO:0009442">
    <property type="term" value="P:allantoin assimilation pathway"/>
    <property type="evidence" value="ECO:0007669"/>
    <property type="project" value="EnsemblFungi"/>
</dbReference>
<dbReference type="SUPFAM" id="SSF51338">
    <property type="entry name" value="Composite domain of metallo-dependent hydrolases"/>
    <property type="match status" value="1"/>
</dbReference>
<dbReference type="GeneID" id="28766527"/>
<protein>
    <submittedName>
        <fullName evidence="6">Allantoinase</fullName>
    </submittedName>
</protein>
<dbReference type="InterPro" id="IPR002195">
    <property type="entry name" value="Dihydroorotase_CS"/>
</dbReference>
<dbReference type="RefSeq" id="XP_018033990.1">
    <property type="nucleotide sequence ID" value="XM_018183041.1"/>
</dbReference>
<dbReference type="Gene3D" id="3.20.20.140">
    <property type="entry name" value="Metal-dependent hydrolases"/>
    <property type="match status" value="1"/>
</dbReference>
<dbReference type="GO" id="GO:0046872">
    <property type="term" value="F:metal ion binding"/>
    <property type="evidence" value="ECO:0007669"/>
    <property type="project" value="UniProtKB-KW"/>
</dbReference>
<gene>
    <name evidence="6" type="ORF">CC84DRAFT_1218926</name>
</gene>
<evidence type="ECO:0000313" key="6">
    <source>
        <dbReference type="EMBL" id="OAG03625.1"/>
    </source>
</evidence>
<evidence type="ECO:0000256" key="2">
    <source>
        <dbReference type="ARBA" id="ARBA00022723"/>
    </source>
</evidence>
<reference evidence="6 7" key="1">
    <citation type="submission" date="2016-05" db="EMBL/GenBank/DDBJ databases">
        <title>Comparative analysis of secretome profiles of manganese(II)-oxidizing ascomycete fungi.</title>
        <authorList>
            <consortium name="DOE Joint Genome Institute"/>
            <person name="Zeiner C.A."/>
            <person name="Purvine S.O."/>
            <person name="Zink E.M."/>
            <person name="Wu S."/>
            <person name="Pasa-Tolic L."/>
            <person name="Chaput D.L."/>
            <person name="Haridas S."/>
            <person name="Grigoriev I.V."/>
            <person name="Santelli C.M."/>
            <person name="Hansel C.M."/>
        </authorList>
    </citation>
    <scope>NUCLEOTIDE SEQUENCE [LARGE SCALE GENOMIC DNA]</scope>
    <source>
        <strain evidence="6 7">AP3s5-JAC2a</strain>
    </source>
</reference>
<dbReference type="GO" id="GO:0004038">
    <property type="term" value="F:allantoinase activity"/>
    <property type="evidence" value="ECO:0007669"/>
    <property type="project" value="EnsemblFungi"/>
</dbReference>
<accession>A0A177C7U7</accession>
<dbReference type="InterPro" id="IPR032466">
    <property type="entry name" value="Metal_Hydrolase"/>
</dbReference>
<evidence type="ECO:0000259" key="5">
    <source>
        <dbReference type="Pfam" id="PF01979"/>
    </source>
</evidence>
<name>A0A177C7U7_9PLEO</name>
<keyword evidence="3" id="KW-0378">Hydrolase</keyword>
<dbReference type="STRING" id="1460663.A0A177C7U7"/>
<dbReference type="OrthoDB" id="10258955at2759"/>
<organism evidence="6 7">
    <name type="scientific">Paraphaeosphaeria sporulosa</name>
    <dbReference type="NCBI Taxonomy" id="1460663"/>
    <lineage>
        <taxon>Eukaryota</taxon>
        <taxon>Fungi</taxon>
        <taxon>Dikarya</taxon>
        <taxon>Ascomycota</taxon>
        <taxon>Pezizomycotina</taxon>
        <taxon>Dothideomycetes</taxon>
        <taxon>Pleosporomycetidae</taxon>
        <taxon>Pleosporales</taxon>
        <taxon>Massarineae</taxon>
        <taxon>Didymosphaeriaceae</taxon>
        <taxon>Paraphaeosphaeria</taxon>
    </lineage>
</organism>
<dbReference type="InParanoid" id="A0A177C7U7"/>
<feature type="region of interest" description="Disordered" evidence="4">
    <location>
        <begin position="355"/>
        <end position="377"/>
    </location>
</feature>
<keyword evidence="2" id="KW-0479">Metal-binding</keyword>
<dbReference type="FunCoup" id="A0A177C7U7">
    <property type="interactions" value="1232"/>
</dbReference>
<dbReference type="PANTHER" id="PTHR43668">
    <property type="entry name" value="ALLANTOINASE"/>
    <property type="match status" value="1"/>
</dbReference>
<keyword evidence="7" id="KW-1185">Reference proteome</keyword>
<dbReference type="GO" id="GO:0005737">
    <property type="term" value="C:cytoplasm"/>
    <property type="evidence" value="ECO:0007669"/>
    <property type="project" value="TreeGrafter"/>
</dbReference>
<sequence length="521" mass="56776">MPHSTPVHPITVFASSRAVVAGRLTEATIVVSNITGKITSLFHSVLPPTDFPEGTSYTDYSPHILLPGLVDAHVHLNEPGRTEWEGFWTGTRAAAFGGVTTVVDMPLNAIPPTTTVENLHIKIEAAKGKCWVDVGFYGGVIPGNASELQGLVKEGVRGFKGFLIDSGVDEFPAVKPNDIELALKELKDSATTLMFHAEMIPPITDSVGDDVQRAHPPVAPSGPLTHYSTFLDSRPPSFETYAIAEILSLSHLAPELQLHIVHLSAIEAIPMLREARAKGIKITAETCFHYLTLAAENIQAGDTRHKCCPPIREQSNQDGLWNELLQDLNGGVIQTVVSDHSPCTPDIKLLPAHLAPKKQSTRKPGHEKDCNSCSSSEGEEELAEEKGDFFSAWGGISSVGLGLPILWTEGTRRDANFSVEEIVRWCCKNTAKQVGLEHSKGDLGVGFDADIVVFDETAEFCVEPSTMLFRNKVSPYQDKTLKGVVRETWLRGERVFTREEGFVEKAGPKGKLLLEPRNAVQ</sequence>
<dbReference type="EMBL" id="KV441554">
    <property type="protein sequence ID" value="OAG03625.1"/>
    <property type="molecule type" value="Genomic_DNA"/>
</dbReference>
<proteinExistence type="predicted"/>
<dbReference type="InterPro" id="IPR006680">
    <property type="entry name" value="Amidohydro-rel"/>
</dbReference>
<dbReference type="GO" id="GO:0006145">
    <property type="term" value="P:purine nucleobase catabolic process"/>
    <property type="evidence" value="ECO:0007669"/>
    <property type="project" value="TreeGrafter"/>
</dbReference>
<evidence type="ECO:0000256" key="3">
    <source>
        <dbReference type="ARBA" id="ARBA00022801"/>
    </source>
</evidence>
<dbReference type="Proteomes" id="UP000077069">
    <property type="component" value="Unassembled WGS sequence"/>
</dbReference>
<dbReference type="Pfam" id="PF01979">
    <property type="entry name" value="Amidohydro_1"/>
    <property type="match status" value="1"/>
</dbReference>
<dbReference type="PANTHER" id="PTHR43668:SF2">
    <property type="entry name" value="ALLANTOINASE"/>
    <property type="match status" value="1"/>
</dbReference>
<evidence type="ECO:0000256" key="4">
    <source>
        <dbReference type="SAM" id="MobiDB-lite"/>
    </source>
</evidence>
<dbReference type="InterPro" id="IPR050138">
    <property type="entry name" value="DHOase/Allantoinase_Hydrolase"/>
</dbReference>
<dbReference type="PROSITE" id="PS00482">
    <property type="entry name" value="DIHYDROOROTASE_1"/>
    <property type="match status" value="1"/>
</dbReference>
<dbReference type="InterPro" id="IPR011059">
    <property type="entry name" value="Metal-dep_hydrolase_composite"/>
</dbReference>
<evidence type="ECO:0000313" key="7">
    <source>
        <dbReference type="Proteomes" id="UP000077069"/>
    </source>
</evidence>
<evidence type="ECO:0000256" key="1">
    <source>
        <dbReference type="ARBA" id="ARBA00001947"/>
    </source>
</evidence>
<dbReference type="AlphaFoldDB" id="A0A177C7U7"/>
<feature type="domain" description="Amidohydrolase-related" evidence="5">
    <location>
        <begin position="64"/>
        <end position="495"/>
    </location>
</feature>